<dbReference type="Gene3D" id="3.30.710.10">
    <property type="entry name" value="Potassium Channel Kv1.1, Chain A"/>
    <property type="match status" value="1"/>
</dbReference>
<feature type="domain" description="SKP1 component dimerisation" evidence="5">
    <location>
        <begin position="108"/>
        <end position="154"/>
    </location>
</feature>
<evidence type="ECO:0000256" key="2">
    <source>
        <dbReference type="ARBA" id="ARBA00009993"/>
    </source>
</evidence>
<dbReference type="AlphaFoldDB" id="A0AAV0YNH2"/>
<comment type="subunit">
    <text evidence="4">Part of a SCF (SKP1-cullin-F-box) protein ligase complex.</text>
</comment>
<dbReference type="InterPro" id="IPR016072">
    <property type="entry name" value="Skp1_comp_dimer"/>
</dbReference>
<dbReference type="InterPro" id="IPR036296">
    <property type="entry name" value="SKP1-like_dim_sf"/>
</dbReference>
<comment type="function">
    <text evidence="4">Involved in ubiquitination and subsequent proteasomal degradation of target proteins. Together with CUL1, RBX1 and a F-box protein, it forms a SCF E3 ubiquitin ligase complex. The functional specificity of this complex depends on the type of F-box protein. In the SCF complex, it serves as an adapter that links the F-box protein to CUL1.</text>
</comment>
<feature type="domain" description="SKP1 component POZ" evidence="6">
    <location>
        <begin position="11"/>
        <end position="69"/>
    </location>
</feature>
<dbReference type="Pfam" id="PF01466">
    <property type="entry name" value="Skp1"/>
    <property type="match status" value="1"/>
</dbReference>
<name>A0AAV0YNH2_VICFA</name>
<evidence type="ECO:0000259" key="5">
    <source>
        <dbReference type="Pfam" id="PF01466"/>
    </source>
</evidence>
<evidence type="ECO:0000313" key="8">
    <source>
        <dbReference type="Proteomes" id="UP001157006"/>
    </source>
</evidence>
<evidence type="ECO:0000259" key="6">
    <source>
        <dbReference type="Pfam" id="PF03931"/>
    </source>
</evidence>
<dbReference type="SMART" id="SM00512">
    <property type="entry name" value="Skp1"/>
    <property type="match status" value="1"/>
</dbReference>
<keyword evidence="8" id="KW-1185">Reference proteome</keyword>
<comment type="similarity">
    <text evidence="2 4">Belongs to the SKP1 family.</text>
</comment>
<dbReference type="InterPro" id="IPR016897">
    <property type="entry name" value="SKP1"/>
</dbReference>
<accession>A0AAV0YNH2</accession>
<evidence type="ECO:0000313" key="7">
    <source>
        <dbReference type="EMBL" id="CAI8587526.1"/>
    </source>
</evidence>
<organism evidence="7 8">
    <name type="scientific">Vicia faba</name>
    <name type="common">Broad bean</name>
    <name type="synonym">Faba vulgaris</name>
    <dbReference type="NCBI Taxonomy" id="3906"/>
    <lineage>
        <taxon>Eukaryota</taxon>
        <taxon>Viridiplantae</taxon>
        <taxon>Streptophyta</taxon>
        <taxon>Embryophyta</taxon>
        <taxon>Tracheophyta</taxon>
        <taxon>Spermatophyta</taxon>
        <taxon>Magnoliopsida</taxon>
        <taxon>eudicotyledons</taxon>
        <taxon>Gunneridae</taxon>
        <taxon>Pentapetalae</taxon>
        <taxon>rosids</taxon>
        <taxon>fabids</taxon>
        <taxon>Fabales</taxon>
        <taxon>Fabaceae</taxon>
        <taxon>Papilionoideae</taxon>
        <taxon>50 kb inversion clade</taxon>
        <taxon>NPAAA clade</taxon>
        <taxon>Hologalegina</taxon>
        <taxon>IRL clade</taxon>
        <taxon>Fabeae</taxon>
        <taxon>Vicia</taxon>
    </lineage>
</organism>
<dbReference type="InterPro" id="IPR001232">
    <property type="entry name" value="SKP1-like"/>
</dbReference>
<proteinExistence type="inferred from homology"/>
<evidence type="ECO:0000256" key="4">
    <source>
        <dbReference type="PIRNR" id="PIRNR028729"/>
    </source>
</evidence>
<dbReference type="Proteomes" id="UP001157006">
    <property type="component" value="Chromosome 1L"/>
</dbReference>
<dbReference type="InterPro" id="IPR016073">
    <property type="entry name" value="Skp1_comp_POZ"/>
</dbReference>
<protein>
    <recommendedName>
        <fullName evidence="4">SKP1-like protein</fullName>
    </recommendedName>
</protein>
<dbReference type="PANTHER" id="PTHR11165">
    <property type="entry name" value="SKP1"/>
    <property type="match status" value="1"/>
</dbReference>
<dbReference type="Pfam" id="PF03931">
    <property type="entry name" value="Skp1_POZ"/>
    <property type="match status" value="1"/>
</dbReference>
<dbReference type="GO" id="GO:0006511">
    <property type="term" value="P:ubiquitin-dependent protein catabolic process"/>
    <property type="evidence" value="ECO:0007669"/>
    <property type="project" value="InterPro"/>
</dbReference>
<evidence type="ECO:0000256" key="3">
    <source>
        <dbReference type="ARBA" id="ARBA00022786"/>
    </source>
</evidence>
<dbReference type="SUPFAM" id="SSF81382">
    <property type="entry name" value="Skp1 dimerisation domain-like"/>
    <property type="match status" value="1"/>
</dbReference>
<gene>
    <name evidence="7" type="ORF">VFH_I303680</name>
</gene>
<dbReference type="EMBL" id="OX451736">
    <property type="protein sequence ID" value="CAI8587526.1"/>
    <property type="molecule type" value="Genomic_DNA"/>
</dbReference>
<evidence type="ECO:0000256" key="1">
    <source>
        <dbReference type="ARBA" id="ARBA00004906"/>
    </source>
</evidence>
<dbReference type="SUPFAM" id="SSF54695">
    <property type="entry name" value="POZ domain"/>
    <property type="match status" value="1"/>
</dbReference>
<reference evidence="7 8" key="1">
    <citation type="submission" date="2023-01" db="EMBL/GenBank/DDBJ databases">
        <authorList>
            <person name="Kreplak J."/>
        </authorList>
    </citation>
    <scope>NUCLEOTIDE SEQUENCE [LARGE SCALE GENOMIC DNA]</scope>
</reference>
<dbReference type="InterPro" id="IPR011333">
    <property type="entry name" value="SKP1/BTB/POZ_sf"/>
</dbReference>
<comment type="pathway">
    <text evidence="1 4">Protein modification; protein ubiquitination.</text>
</comment>
<keyword evidence="3 4" id="KW-0833">Ubl conjugation pathway</keyword>
<dbReference type="GO" id="GO:0016567">
    <property type="term" value="P:protein ubiquitination"/>
    <property type="evidence" value="ECO:0007669"/>
    <property type="project" value="UniProtKB-UniRule"/>
</dbReference>
<sequence length="161" mass="18464">MAEQKSQETQSITLKSSDGVLFDVETNIVKEMKTIQSFLDESEDITTIPLANVLSQHLATIIEYCKKHVSEEETEDARNKFDVEFTKELSGEDMKLLLLAANYLNIRSLLDLLAGALADHIKNKSVEFVREFFNVENDYEPEEEAKLREENQWAFGNIDEN</sequence>
<dbReference type="PIRSF" id="PIRSF028729">
    <property type="entry name" value="E3_ubiquit_lig_SCF_Skp"/>
    <property type="match status" value="1"/>
</dbReference>
<dbReference type="GO" id="GO:0009867">
    <property type="term" value="P:jasmonic acid mediated signaling pathway"/>
    <property type="evidence" value="ECO:0007669"/>
    <property type="project" value="UniProtKB-ARBA"/>
</dbReference>